<evidence type="ECO:0000313" key="9">
    <source>
        <dbReference type="EMBL" id="EFB62237.1"/>
    </source>
</evidence>
<evidence type="ECO:0000256" key="5">
    <source>
        <dbReference type="ARBA" id="ARBA00022840"/>
    </source>
</evidence>
<organism evidence="9 10">
    <name type="scientific">Lactobacillus gasseri 224-1</name>
    <dbReference type="NCBI Taxonomy" id="679196"/>
    <lineage>
        <taxon>Bacteria</taxon>
        <taxon>Bacillati</taxon>
        <taxon>Bacillota</taxon>
        <taxon>Bacilli</taxon>
        <taxon>Lactobacillales</taxon>
        <taxon>Lactobacillaceae</taxon>
        <taxon>Lactobacillus</taxon>
    </lineage>
</organism>
<keyword evidence="5" id="KW-0067">ATP-binding</keyword>
<keyword evidence="1" id="KW-0547">Nucleotide-binding</keyword>
<keyword evidence="6" id="KW-0238">DNA-binding</keyword>
<accession>D1YJU0</accession>
<dbReference type="GO" id="GO:0016787">
    <property type="term" value="F:hydrolase activity"/>
    <property type="evidence" value="ECO:0007669"/>
    <property type="project" value="UniProtKB-KW"/>
</dbReference>
<dbReference type="GO" id="GO:0006281">
    <property type="term" value="P:DNA repair"/>
    <property type="evidence" value="ECO:0007669"/>
    <property type="project" value="UniProtKB-KW"/>
</dbReference>
<feature type="domain" description="PD-(D/E)XK endonuclease-like" evidence="8">
    <location>
        <begin position="9"/>
        <end position="174"/>
    </location>
</feature>
<dbReference type="AlphaFoldDB" id="D1YJU0"/>
<dbReference type="GO" id="GO:0003677">
    <property type="term" value="F:DNA binding"/>
    <property type="evidence" value="ECO:0007669"/>
    <property type="project" value="UniProtKB-KW"/>
</dbReference>
<keyword evidence="2" id="KW-0227">DNA damage</keyword>
<sequence>MDFADLTDSKLNQLLIEVREELKEKGRYRQLLNDPFNKYLFHKLDQTTSNVAHYWHSNVNKTTFRPQYSELSFGKNQKVTGLSYSWKDENNQKKIVDLRGKMDRVDLAKVNDRVLGEVIDYKSSAKKFDLGLFANGISMQMISYLEVLKKNNKFFAQGKNLDVLGAFYQNITSSLERLSSDKMILSNYQIKDLLKESTKKLMYNGILVADEEILDLIEPGMGKDRATSEIYSSIKRKVNGDISWPRNQSFTPDQLELLLAYNSYLIKNAGSEILSGKIKLDPYTYGQQSSLTYSDFKDIFFFDAMLKENNYHKIKAIDKKTLLNLIKEKLDLDGDE</sequence>
<comment type="caution">
    <text evidence="9">The sequence shown here is derived from an EMBL/GenBank/DDBJ whole genome shotgun (WGS) entry which is preliminary data.</text>
</comment>
<dbReference type="InterPro" id="IPR038726">
    <property type="entry name" value="PDDEXK_AddAB-type"/>
</dbReference>
<dbReference type="EMBL" id="ADFT01000024">
    <property type="protein sequence ID" value="EFB62237.1"/>
    <property type="molecule type" value="Genomic_DNA"/>
</dbReference>
<gene>
    <name evidence="9" type="ORF">HMPREF9209_0904</name>
</gene>
<evidence type="ECO:0000313" key="10">
    <source>
        <dbReference type="Proteomes" id="UP000003684"/>
    </source>
</evidence>
<keyword evidence="4" id="KW-0347">Helicase</keyword>
<dbReference type="GO" id="GO:0005524">
    <property type="term" value="F:ATP binding"/>
    <property type="evidence" value="ECO:0007669"/>
    <property type="project" value="UniProtKB-KW"/>
</dbReference>
<protein>
    <recommendedName>
        <fullName evidence="8">PD-(D/E)XK endonuclease-like domain-containing protein</fullName>
    </recommendedName>
</protein>
<evidence type="ECO:0000256" key="7">
    <source>
        <dbReference type="ARBA" id="ARBA00023204"/>
    </source>
</evidence>
<evidence type="ECO:0000256" key="1">
    <source>
        <dbReference type="ARBA" id="ARBA00022741"/>
    </source>
</evidence>
<dbReference type="Proteomes" id="UP000003684">
    <property type="component" value="Unassembled WGS sequence"/>
</dbReference>
<keyword evidence="7" id="KW-0234">DNA repair</keyword>
<reference evidence="9 10" key="1">
    <citation type="submission" date="2009-12" db="EMBL/GenBank/DDBJ databases">
        <title>Genome Sequence of Lactobacillus gasseri 224-1.</title>
        <authorList>
            <person name="Durkin A.S."/>
            <person name="Madupu R."/>
            <person name="Torralba M."/>
            <person name="Methe B."/>
            <person name="Sutton G."/>
            <person name="Strausberg R.L."/>
            <person name="Nelson K.E."/>
        </authorList>
    </citation>
    <scope>NUCLEOTIDE SEQUENCE [LARGE SCALE GENOMIC DNA]</scope>
    <source>
        <strain evidence="9 10">224-1</strain>
    </source>
</reference>
<dbReference type="GO" id="GO:0004386">
    <property type="term" value="F:helicase activity"/>
    <property type="evidence" value="ECO:0007669"/>
    <property type="project" value="UniProtKB-KW"/>
</dbReference>
<evidence type="ECO:0000256" key="4">
    <source>
        <dbReference type="ARBA" id="ARBA00022806"/>
    </source>
</evidence>
<evidence type="ECO:0000256" key="3">
    <source>
        <dbReference type="ARBA" id="ARBA00022801"/>
    </source>
</evidence>
<proteinExistence type="predicted"/>
<evidence type="ECO:0000256" key="6">
    <source>
        <dbReference type="ARBA" id="ARBA00023125"/>
    </source>
</evidence>
<evidence type="ECO:0000256" key="2">
    <source>
        <dbReference type="ARBA" id="ARBA00022763"/>
    </source>
</evidence>
<dbReference type="Pfam" id="PF12705">
    <property type="entry name" value="PDDEXK_1"/>
    <property type="match status" value="1"/>
</dbReference>
<name>D1YJU0_LACGS</name>
<evidence type="ECO:0000259" key="8">
    <source>
        <dbReference type="Pfam" id="PF12705"/>
    </source>
</evidence>
<keyword evidence="3" id="KW-0378">Hydrolase</keyword>